<proteinExistence type="predicted"/>
<dbReference type="EMBL" id="LAZR01038812">
    <property type="protein sequence ID" value="KKL18583.1"/>
    <property type="molecule type" value="Genomic_DNA"/>
</dbReference>
<protein>
    <submittedName>
        <fullName evidence="1">Uncharacterized protein</fullName>
    </submittedName>
</protein>
<name>A0A0F9E3D5_9ZZZZ</name>
<comment type="caution">
    <text evidence="1">The sequence shown here is derived from an EMBL/GenBank/DDBJ whole genome shotgun (WGS) entry which is preliminary data.</text>
</comment>
<feature type="non-terminal residue" evidence="1">
    <location>
        <position position="81"/>
    </location>
</feature>
<evidence type="ECO:0000313" key="1">
    <source>
        <dbReference type="EMBL" id="KKL18583.1"/>
    </source>
</evidence>
<accession>A0A0F9E3D5</accession>
<gene>
    <name evidence="1" type="ORF">LCGC14_2474060</name>
</gene>
<organism evidence="1">
    <name type="scientific">marine sediment metagenome</name>
    <dbReference type="NCBI Taxonomy" id="412755"/>
    <lineage>
        <taxon>unclassified sequences</taxon>
        <taxon>metagenomes</taxon>
        <taxon>ecological metagenomes</taxon>
    </lineage>
</organism>
<sequence>MIRIAVGVMWIIAAVSPAGAVKPGLWSHSTEADFAAGKLDKTVLTSLGEVMLARAVKTLLPPAEKLGMISAVAVDGRGRVF</sequence>
<dbReference type="AlphaFoldDB" id="A0A0F9E3D5"/>
<reference evidence="1" key="1">
    <citation type="journal article" date="2015" name="Nature">
        <title>Complex archaea that bridge the gap between prokaryotes and eukaryotes.</title>
        <authorList>
            <person name="Spang A."/>
            <person name="Saw J.H."/>
            <person name="Jorgensen S.L."/>
            <person name="Zaremba-Niedzwiedzka K."/>
            <person name="Martijn J."/>
            <person name="Lind A.E."/>
            <person name="van Eijk R."/>
            <person name="Schleper C."/>
            <person name="Guy L."/>
            <person name="Ettema T.J."/>
        </authorList>
    </citation>
    <scope>NUCLEOTIDE SEQUENCE</scope>
</reference>